<feature type="domain" description="NmrA-like" evidence="3">
    <location>
        <begin position="7"/>
        <end position="289"/>
    </location>
</feature>
<dbReference type="STRING" id="1182545.A0A072PHJ0"/>
<dbReference type="Gene3D" id="3.90.25.10">
    <property type="entry name" value="UDP-galactose 4-epimerase, domain 1"/>
    <property type="match status" value="1"/>
</dbReference>
<evidence type="ECO:0000256" key="2">
    <source>
        <dbReference type="ARBA" id="ARBA00022857"/>
    </source>
</evidence>
<dbReference type="InterPro" id="IPR051164">
    <property type="entry name" value="NmrA-like_oxidored"/>
</dbReference>
<dbReference type="EMBL" id="AMGV01000003">
    <property type="protein sequence ID" value="KEF59296.1"/>
    <property type="molecule type" value="Genomic_DNA"/>
</dbReference>
<keyword evidence="2" id="KW-0521">NADP</keyword>
<dbReference type="Proteomes" id="UP000027920">
    <property type="component" value="Unassembled WGS sequence"/>
</dbReference>
<dbReference type="VEuPathDB" id="FungiDB:A1O9_04140"/>
<dbReference type="InterPro" id="IPR008030">
    <property type="entry name" value="NmrA-like"/>
</dbReference>
<dbReference type="GeneID" id="25279073"/>
<comment type="caution">
    <text evidence="4">The sequence shown here is derived from an EMBL/GenBank/DDBJ whole genome shotgun (WGS) entry which is preliminary data.</text>
</comment>
<evidence type="ECO:0000313" key="5">
    <source>
        <dbReference type="Proteomes" id="UP000027920"/>
    </source>
</evidence>
<dbReference type="Gene3D" id="3.40.50.720">
    <property type="entry name" value="NAD(P)-binding Rossmann-like Domain"/>
    <property type="match status" value="1"/>
</dbReference>
<dbReference type="PANTHER" id="PTHR42748:SF7">
    <property type="entry name" value="NMRA LIKE REDOX SENSOR 1-RELATED"/>
    <property type="match status" value="1"/>
</dbReference>
<dbReference type="InterPro" id="IPR036291">
    <property type="entry name" value="NAD(P)-bd_dom_sf"/>
</dbReference>
<dbReference type="AlphaFoldDB" id="A0A072PHJ0"/>
<dbReference type="Pfam" id="PF05368">
    <property type="entry name" value="NmrA"/>
    <property type="match status" value="1"/>
</dbReference>
<dbReference type="PANTHER" id="PTHR42748">
    <property type="entry name" value="NITROGEN METABOLITE REPRESSION PROTEIN NMRA FAMILY MEMBER"/>
    <property type="match status" value="1"/>
</dbReference>
<evidence type="ECO:0000256" key="1">
    <source>
        <dbReference type="ARBA" id="ARBA00006328"/>
    </source>
</evidence>
<name>A0A072PHJ0_9EURO</name>
<gene>
    <name evidence="4" type="ORF">A1O9_04140</name>
</gene>
<sequence>MPCPSAIVLVTGATGIQGGGVVRELLIKAKSVNPPTPLTIRAFVRDPTSASAQSLVALDPETVQLFQGDFDDLEALTAASQGATATFVNVSPVFTDLEAESRHGHNILKTSLAAGVKHIIYSAVNRADNHEALKNIQPGSWIDSYYKSKGSIVSSLKAPPFPTPSNYTYTLLLPATFLSNYLPPHQLIMYPDLSAENPSVTTALDPALVASHLDPDDIGRFAASAILAPPSEFAEKWANKTIPLASINLTLQEAFEALTRSVSNRKVVTVNYLSTEEAQKQAPTNLWIASHLFLNDNPNIVDLEKVKTYGVPLGGVDEFFAKNRGRVEKALGL</sequence>
<proteinExistence type="inferred from homology"/>
<reference evidence="4 5" key="1">
    <citation type="submission" date="2013-03" db="EMBL/GenBank/DDBJ databases">
        <title>The Genome Sequence of Exophiala aquamarina CBS 119918.</title>
        <authorList>
            <consortium name="The Broad Institute Genomics Platform"/>
            <person name="Cuomo C."/>
            <person name="de Hoog S."/>
            <person name="Gorbushina A."/>
            <person name="Walker B."/>
            <person name="Young S.K."/>
            <person name="Zeng Q."/>
            <person name="Gargeya S."/>
            <person name="Fitzgerald M."/>
            <person name="Haas B."/>
            <person name="Abouelleil A."/>
            <person name="Allen A.W."/>
            <person name="Alvarado L."/>
            <person name="Arachchi H.M."/>
            <person name="Berlin A.M."/>
            <person name="Chapman S.B."/>
            <person name="Gainer-Dewar J."/>
            <person name="Goldberg J."/>
            <person name="Griggs A."/>
            <person name="Gujja S."/>
            <person name="Hansen M."/>
            <person name="Howarth C."/>
            <person name="Imamovic A."/>
            <person name="Ireland A."/>
            <person name="Larimer J."/>
            <person name="McCowan C."/>
            <person name="Murphy C."/>
            <person name="Pearson M."/>
            <person name="Poon T.W."/>
            <person name="Priest M."/>
            <person name="Roberts A."/>
            <person name="Saif S."/>
            <person name="Shea T."/>
            <person name="Sisk P."/>
            <person name="Sykes S."/>
            <person name="Wortman J."/>
            <person name="Nusbaum C."/>
            <person name="Birren B."/>
        </authorList>
    </citation>
    <scope>NUCLEOTIDE SEQUENCE [LARGE SCALE GENOMIC DNA]</scope>
    <source>
        <strain evidence="4 5">CBS 119918</strain>
    </source>
</reference>
<comment type="similarity">
    <text evidence="1">Belongs to the NmrA-type oxidoreductase family.</text>
</comment>
<organism evidence="4 5">
    <name type="scientific">Exophiala aquamarina CBS 119918</name>
    <dbReference type="NCBI Taxonomy" id="1182545"/>
    <lineage>
        <taxon>Eukaryota</taxon>
        <taxon>Fungi</taxon>
        <taxon>Dikarya</taxon>
        <taxon>Ascomycota</taxon>
        <taxon>Pezizomycotina</taxon>
        <taxon>Eurotiomycetes</taxon>
        <taxon>Chaetothyriomycetidae</taxon>
        <taxon>Chaetothyriales</taxon>
        <taxon>Herpotrichiellaceae</taxon>
        <taxon>Exophiala</taxon>
    </lineage>
</organism>
<dbReference type="OrthoDB" id="4119967at2759"/>
<dbReference type="RefSeq" id="XP_013261886.1">
    <property type="nucleotide sequence ID" value="XM_013406432.1"/>
</dbReference>
<evidence type="ECO:0000313" key="4">
    <source>
        <dbReference type="EMBL" id="KEF59296.1"/>
    </source>
</evidence>
<evidence type="ECO:0000259" key="3">
    <source>
        <dbReference type="Pfam" id="PF05368"/>
    </source>
</evidence>
<protein>
    <recommendedName>
        <fullName evidence="3">NmrA-like domain-containing protein</fullName>
    </recommendedName>
</protein>
<keyword evidence="5" id="KW-1185">Reference proteome</keyword>
<accession>A0A072PHJ0</accession>
<dbReference type="SUPFAM" id="SSF51735">
    <property type="entry name" value="NAD(P)-binding Rossmann-fold domains"/>
    <property type="match status" value="1"/>
</dbReference>
<dbReference type="HOGENOM" id="CLU_007383_8_4_1"/>